<keyword evidence="1" id="KW-0808">Transferase</keyword>
<dbReference type="EMBL" id="BART01014648">
    <property type="protein sequence ID" value="GAG76053.1"/>
    <property type="molecule type" value="Genomic_DNA"/>
</dbReference>
<evidence type="ECO:0000256" key="1">
    <source>
        <dbReference type="ARBA" id="ARBA00022679"/>
    </source>
</evidence>
<evidence type="ECO:0000313" key="2">
    <source>
        <dbReference type="EMBL" id="GAG76053.1"/>
    </source>
</evidence>
<dbReference type="InterPro" id="IPR018357">
    <property type="entry name" value="Hexapep_transf_CS"/>
</dbReference>
<feature type="non-terminal residue" evidence="2">
    <location>
        <position position="1"/>
    </location>
</feature>
<dbReference type="PANTHER" id="PTHR43300">
    <property type="entry name" value="ACETYLTRANSFERASE"/>
    <property type="match status" value="1"/>
</dbReference>
<name>X1AUX4_9ZZZZ</name>
<protein>
    <recommendedName>
        <fullName evidence="3">Acetyltransferase</fullName>
    </recommendedName>
</protein>
<dbReference type="InterPro" id="IPR011004">
    <property type="entry name" value="Trimer_LpxA-like_sf"/>
</dbReference>
<evidence type="ECO:0008006" key="3">
    <source>
        <dbReference type="Google" id="ProtNLM"/>
    </source>
</evidence>
<organism evidence="2">
    <name type="scientific">marine sediment metagenome</name>
    <dbReference type="NCBI Taxonomy" id="412755"/>
    <lineage>
        <taxon>unclassified sequences</taxon>
        <taxon>metagenomes</taxon>
        <taxon>ecological metagenomes</taxon>
    </lineage>
</organism>
<dbReference type="InterPro" id="IPR050179">
    <property type="entry name" value="Trans_hexapeptide_repeat"/>
</dbReference>
<dbReference type="PROSITE" id="PS00101">
    <property type="entry name" value="HEXAPEP_TRANSFERASES"/>
    <property type="match status" value="1"/>
</dbReference>
<accession>X1AUX4</accession>
<dbReference type="InterPro" id="IPR001451">
    <property type="entry name" value="Hexapep"/>
</dbReference>
<reference evidence="2" key="1">
    <citation type="journal article" date="2014" name="Front. Microbiol.">
        <title>High frequency of phylogenetically diverse reductive dehalogenase-homologous genes in deep subseafloor sedimentary metagenomes.</title>
        <authorList>
            <person name="Kawai M."/>
            <person name="Futagami T."/>
            <person name="Toyoda A."/>
            <person name="Takaki Y."/>
            <person name="Nishi S."/>
            <person name="Hori S."/>
            <person name="Arai W."/>
            <person name="Tsubouchi T."/>
            <person name="Morono Y."/>
            <person name="Uchiyama I."/>
            <person name="Ito T."/>
            <person name="Fujiyama A."/>
            <person name="Inagaki F."/>
            <person name="Takami H."/>
        </authorList>
    </citation>
    <scope>NUCLEOTIDE SEQUENCE</scope>
    <source>
        <strain evidence="2">Expedition CK06-06</strain>
    </source>
</reference>
<dbReference type="Pfam" id="PF00132">
    <property type="entry name" value="Hexapep"/>
    <property type="match status" value="1"/>
</dbReference>
<dbReference type="GO" id="GO:0016740">
    <property type="term" value="F:transferase activity"/>
    <property type="evidence" value="ECO:0007669"/>
    <property type="project" value="UniProtKB-KW"/>
</dbReference>
<proteinExistence type="predicted"/>
<dbReference type="SUPFAM" id="SSF51161">
    <property type="entry name" value="Trimeric LpxA-like enzymes"/>
    <property type="match status" value="1"/>
</dbReference>
<sequence length="63" mass="6403">PIIRKGASIGANATILAGIEIGEGAIVAACAVVTKNIPAWSLAVGNPAKIKDLPDNLKKLNKI</sequence>
<dbReference type="AlphaFoldDB" id="X1AUX4"/>
<dbReference type="Gene3D" id="2.160.10.10">
    <property type="entry name" value="Hexapeptide repeat proteins"/>
    <property type="match status" value="1"/>
</dbReference>
<gene>
    <name evidence="2" type="ORF">S01H4_29043</name>
</gene>
<comment type="caution">
    <text evidence="2">The sequence shown here is derived from an EMBL/GenBank/DDBJ whole genome shotgun (WGS) entry which is preliminary data.</text>
</comment>
<dbReference type="PANTHER" id="PTHR43300:SF4">
    <property type="entry name" value="ACYL-[ACYL-CARRIER-PROTEIN]--UDP-N-ACETYLGLUCOSAMINE O-ACYLTRANSFERASE"/>
    <property type="match status" value="1"/>
</dbReference>